<name>A0A0L0FD20_9EUKA</name>
<dbReference type="Proteomes" id="UP000054560">
    <property type="component" value="Unassembled WGS sequence"/>
</dbReference>
<accession>A0A0L0FD20</accession>
<evidence type="ECO:0000313" key="3">
    <source>
        <dbReference type="Proteomes" id="UP000054560"/>
    </source>
</evidence>
<feature type="non-terminal residue" evidence="2">
    <location>
        <position position="148"/>
    </location>
</feature>
<gene>
    <name evidence="2" type="ORF">SARC_12811</name>
</gene>
<dbReference type="RefSeq" id="XP_014148549.1">
    <property type="nucleotide sequence ID" value="XM_014293074.1"/>
</dbReference>
<proteinExistence type="predicted"/>
<evidence type="ECO:0000313" key="2">
    <source>
        <dbReference type="EMBL" id="KNC74647.1"/>
    </source>
</evidence>
<dbReference type="GeneID" id="25913315"/>
<keyword evidence="3" id="KW-1185">Reference proteome</keyword>
<protein>
    <submittedName>
        <fullName evidence="2">Uncharacterized protein</fullName>
    </submittedName>
</protein>
<dbReference type="AlphaFoldDB" id="A0A0L0FD20"/>
<feature type="compositionally biased region" description="Basic and acidic residues" evidence="1">
    <location>
        <begin position="119"/>
        <end position="130"/>
    </location>
</feature>
<evidence type="ECO:0000256" key="1">
    <source>
        <dbReference type="SAM" id="MobiDB-lite"/>
    </source>
</evidence>
<dbReference type="EMBL" id="KQ244207">
    <property type="protein sequence ID" value="KNC74647.1"/>
    <property type="molecule type" value="Genomic_DNA"/>
</dbReference>
<organism evidence="2 3">
    <name type="scientific">Sphaeroforma arctica JP610</name>
    <dbReference type="NCBI Taxonomy" id="667725"/>
    <lineage>
        <taxon>Eukaryota</taxon>
        <taxon>Ichthyosporea</taxon>
        <taxon>Ichthyophonida</taxon>
        <taxon>Sphaeroforma</taxon>
    </lineage>
</organism>
<sequence>MSNQWCVLISADEGKKKEKKSRFRNMLDSFTGSEEKRATTPTSSAANVATDGALHSEIHAMPTETGQTTKDKDKKTKKSHERSQSLGGLLPTEAPIAETGRKGLARQASAFEQGTSIDNRPKDKEKDKGKPHTNIFGIFTKKASKHNI</sequence>
<feature type="region of interest" description="Disordered" evidence="1">
    <location>
        <begin position="27"/>
        <end position="148"/>
    </location>
</feature>
<reference evidence="2 3" key="1">
    <citation type="submission" date="2011-02" db="EMBL/GenBank/DDBJ databases">
        <title>The Genome Sequence of Sphaeroforma arctica JP610.</title>
        <authorList>
            <consortium name="The Broad Institute Genome Sequencing Platform"/>
            <person name="Russ C."/>
            <person name="Cuomo C."/>
            <person name="Young S.K."/>
            <person name="Zeng Q."/>
            <person name="Gargeya S."/>
            <person name="Alvarado L."/>
            <person name="Berlin A."/>
            <person name="Chapman S.B."/>
            <person name="Chen Z."/>
            <person name="Freedman E."/>
            <person name="Gellesch M."/>
            <person name="Goldberg J."/>
            <person name="Griggs A."/>
            <person name="Gujja S."/>
            <person name="Heilman E."/>
            <person name="Heiman D."/>
            <person name="Howarth C."/>
            <person name="Mehta T."/>
            <person name="Neiman D."/>
            <person name="Pearson M."/>
            <person name="Roberts A."/>
            <person name="Saif S."/>
            <person name="Shea T."/>
            <person name="Shenoy N."/>
            <person name="Sisk P."/>
            <person name="Stolte C."/>
            <person name="Sykes S."/>
            <person name="White J."/>
            <person name="Yandava C."/>
            <person name="Burger G."/>
            <person name="Gray M.W."/>
            <person name="Holland P.W.H."/>
            <person name="King N."/>
            <person name="Lang F.B.F."/>
            <person name="Roger A.J."/>
            <person name="Ruiz-Trillo I."/>
            <person name="Haas B."/>
            <person name="Nusbaum C."/>
            <person name="Birren B."/>
        </authorList>
    </citation>
    <scope>NUCLEOTIDE SEQUENCE [LARGE SCALE GENOMIC DNA]</scope>
    <source>
        <strain evidence="2 3">JP610</strain>
    </source>
</reference>